<dbReference type="InterPro" id="IPR000551">
    <property type="entry name" value="MerR-type_HTH_dom"/>
</dbReference>
<keyword evidence="5" id="KW-1185">Reference proteome</keyword>
<dbReference type="PANTHER" id="PTHR30204">
    <property type="entry name" value="REDOX-CYCLING DRUG-SENSING TRANSCRIPTIONAL ACTIVATOR SOXR"/>
    <property type="match status" value="1"/>
</dbReference>
<organism evidence="4 5">
    <name type="scientific">Aquitalea aquatica</name>
    <dbReference type="NCBI Taxonomy" id="3044273"/>
    <lineage>
        <taxon>Bacteria</taxon>
        <taxon>Pseudomonadati</taxon>
        <taxon>Pseudomonadota</taxon>
        <taxon>Betaproteobacteria</taxon>
        <taxon>Neisseriales</taxon>
        <taxon>Chromobacteriaceae</taxon>
        <taxon>Aquitalea</taxon>
    </lineage>
</organism>
<dbReference type="Proteomes" id="UP000545606">
    <property type="component" value="Unassembled WGS sequence"/>
</dbReference>
<proteinExistence type="predicted"/>
<dbReference type="GO" id="GO:0046872">
    <property type="term" value="F:metal ion binding"/>
    <property type="evidence" value="ECO:0007669"/>
    <property type="project" value="InterPro"/>
</dbReference>
<accession>A0A838Y4Q2</accession>
<feature type="coiled-coil region" evidence="2">
    <location>
        <begin position="91"/>
        <end position="118"/>
    </location>
</feature>
<dbReference type="EMBL" id="JACERN010000042">
    <property type="protein sequence ID" value="MBA4710373.1"/>
    <property type="molecule type" value="Genomic_DNA"/>
</dbReference>
<dbReference type="PANTHER" id="PTHR30204:SF92">
    <property type="entry name" value="HTH-TYPE TRANSCRIPTIONAL REGULATOR ZNTR"/>
    <property type="match status" value="1"/>
</dbReference>
<dbReference type="PROSITE" id="PS50937">
    <property type="entry name" value="HTH_MERR_2"/>
    <property type="match status" value="1"/>
</dbReference>
<evidence type="ECO:0000313" key="5">
    <source>
        <dbReference type="Proteomes" id="UP000545606"/>
    </source>
</evidence>
<dbReference type="InterPro" id="IPR009061">
    <property type="entry name" value="DNA-bd_dom_put_sf"/>
</dbReference>
<dbReference type="SMART" id="SM00422">
    <property type="entry name" value="HTH_MERR"/>
    <property type="match status" value="1"/>
</dbReference>
<evidence type="ECO:0000256" key="1">
    <source>
        <dbReference type="ARBA" id="ARBA00023125"/>
    </source>
</evidence>
<dbReference type="CDD" id="cd04784">
    <property type="entry name" value="HTH_CadR-PbrR"/>
    <property type="match status" value="1"/>
</dbReference>
<comment type="caution">
    <text evidence="4">The sequence shown here is derived from an EMBL/GenBank/DDBJ whole genome shotgun (WGS) entry which is preliminary data.</text>
</comment>
<evidence type="ECO:0000313" key="4">
    <source>
        <dbReference type="EMBL" id="MBA4710373.1"/>
    </source>
</evidence>
<dbReference type="AlphaFoldDB" id="A0A838Y4Q2"/>
<name>A0A838Y4Q2_9NEIS</name>
<gene>
    <name evidence="4" type="primary">cadR</name>
    <name evidence="4" type="ORF">H2Z84_18535</name>
</gene>
<keyword evidence="2" id="KW-0175">Coiled coil</keyword>
<dbReference type="PROSITE" id="PS00552">
    <property type="entry name" value="HTH_MERR_1"/>
    <property type="match status" value="1"/>
</dbReference>
<dbReference type="RefSeq" id="WP_181837267.1">
    <property type="nucleotide sequence ID" value="NZ_JACERN010000042.1"/>
</dbReference>
<dbReference type="NCBIfam" id="TIGR02047">
    <property type="entry name" value="CadR-PbrR"/>
    <property type="match status" value="1"/>
</dbReference>
<evidence type="ECO:0000256" key="2">
    <source>
        <dbReference type="SAM" id="Coils"/>
    </source>
</evidence>
<dbReference type="GO" id="GO:0003677">
    <property type="term" value="F:DNA binding"/>
    <property type="evidence" value="ECO:0007669"/>
    <property type="project" value="UniProtKB-KW"/>
</dbReference>
<dbReference type="PRINTS" id="PR00040">
    <property type="entry name" value="HTHMERR"/>
</dbReference>
<evidence type="ECO:0000259" key="3">
    <source>
        <dbReference type="PROSITE" id="PS50937"/>
    </source>
</evidence>
<protein>
    <submittedName>
        <fullName evidence="4">Cd(II)/Pb(II)-responsive transcriptional regulator</fullName>
    </submittedName>
</protein>
<dbReference type="SUPFAM" id="SSF46955">
    <property type="entry name" value="Putative DNA-binding domain"/>
    <property type="match status" value="1"/>
</dbReference>
<keyword evidence="1" id="KW-0238">DNA-binding</keyword>
<sequence length="143" mass="16038">MKIGDLARHAGCTTETVRFYEKEGLLPAADRAANNYRSYGARHLERLRFVRNCRALDMTHEEIHQLLALMETAGADCGGVNELLDAHIQHVDLRIAELLQLKQQLDALRQRCQQQQGVDACGILLGLAEMEASARPERHTHLG</sequence>
<dbReference type="Pfam" id="PF13411">
    <property type="entry name" value="MerR_1"/>
    <property type="match status" value="1"/>
</dbReference>
<reference evidence="4 5" key="1">
    <citation type="submission" date="2020-07" db="EMBL/GenBank/DDBJ databases">
        <title>Draft genome sequence of violacein-producing bacteria and related species.</title>
        <authorList>
            <person name="Wilson H.S."/>
            <person name="De Leon M.E."/>
        </authorList>
    </citation>
    <scope>NUCLEOTIDE SEQUENCE [LARGE SCALE GENOMIC DNA]</scope>
    <source>
        <strain evidence="4 5">HSC-21Su07</strain>
    </source>
</reference>
<feature type="domain" description="HTH merR-type" evidence="3">
    <location>
        <begin position="1"/>
        <end position="69"/>
    </location>
</feature>
<dbReference type="GO" id="GO:0003700">
    <property type="term" value="F:DNA-binding transcription factor activity"/>
    <property type="evidence" value="ECO:0007669"/>
    <property type="project" value="InterPro"/>
</dbReference>
<dbReference type="InterPro" id="IPR047057">
    <property type="entry name" value="MerR_fam"/>
</dbReference>
<dbReference type="InterPro" id="IPR011791">
    <property type="entry name" value="CadR-PbrR"/>
</dbReference>
<dbReference type="Gene3D" id="1.10.1660.10">
    <property type="match status" value="1"/>
</dbReference>
<dbReference type="GO" id="GO:0045893">
    <property type="term" value="P:positive regulation of DNA-templated transcription"/>
    <property type="evidence" value="ECO:0007669"/>
    <property type="project" value="InterPro"/>
</dbReference>